<keyword evidence="1" id="KW-0472">Membrane</keyword>
<keyword evidence="3" id="KW-1185">Reference proteome</keyword>
<keyword evidence="1" id="KW-0812">Transmembrane</keyword>
<dbReference type="EMBL" id="JACYFG010000004">
    <property type="protein sequence ID" value="MBD5778282.1"/>
    <property type="molecule type" value="Genomic_DNA"/>
</dbReference>
<keyword evidence="1" id="KW-1133">Transmembrane helix</keyword>
<proteinExistence type="predicted"/>
<evidence type="ECO:0000256" key="1">
    <source>
        <dbReference type="SAM" id="Phobius"/>
    </source>
</evidence>
<evidence type="ECO:0000313" key="3">
    <source>
        <dbReference type="Proteomes" id="UP000622317"/>
    </source>
</evidence>
<feature type="transmembrane region" description="Helical" evidence="1">
    <location>
        <begin position="51"/>
        <end position="74"/>
    </location>
</feature>
<organism evidence="2 3">
    <name type="scientific">Pelagicoccus enzymogenes</name>
    <dbReference type="NCBI Taxonomy" id="2773457"/>
    <lineage>
        <taxon>Bacteria</taxon>
        <taxon>Pseudomonadati</taxon>
        <taxon>Verrucomicrobiota</taxon>
        <taxon>Opitutia</taxon>
        <taxon>Puniceicoccales</taxon>
        <taxon>Pelagicoccaceae</taxon>
        <taxon>Pelagicoccus</taxon>
    </lineage>
</organism>
<evidence type="ECO:0000313" key="2">
    <source>
        <dbReference type="EMBL" id="MBD5778282.1"/>
    </source>
</evidence>
<dbReference type="RefSeq" id="WP_191615418.1">
    <property type="nucleotide sequence ID" value="NZ_JACYFG010000004.1"/>
</dbReference>
<comment type="caution">
    <text evidence="2">The sequence shown here is derived from an EMBL/GenBank/DDBJ whole genome shotgun (WGS) entry which is preliminary data.</text>
</comment>
<dbReference type="Proteomes" id="UP000622317">
    <property type="component" value="Unassembled WGS sequence"/>
</dbReference>
<accession>A0A927F510</accession>
<protein>
    <submittedName>
        <fullName evidence="2">Uncharacterized protein</fullName>
    </submittedName>
</protein>
<sequence>MKYDEDGGGVSFARRLMGAVGGAVAGLVVSAILFFILAVELEIISDDDGQFTLVVRVGVVVGLILGVLFPRVFLRIGSAFGKLIPGF</sequence>
<feature type="transmembrane region" description="Helical" evidence="1">
    <location>
        <begin position="16"/>
        <end position="39"/>
    </location>
</feature>
<dbReference type="AlphaFoldDB" id="A0A927F510"/>
<reference evidence="2" key="1">
    <citation type="submission" date="2020-09" db="EMBL/GenBank/DDBJ databases">
        <title>Pelagicoccus enzymogenes sp. nov. with an EPS production, isolated from marine sediment.</title>
        <authorList>
            <person name="Feng X."/>
        </authorList>
    </citation>
    <scope>NUCLEOTIDE SEQUENCE</scope>
    <source>
        <strain evidence="2">NFK12</strain>
    </source>
</reference>
<name>A0A927F510_9BACT</name>
<gene>
    <name evidence="2" type="ORF">IEN85_02090</name>
</gene>